<dbReference type="Proteomes" id="UP001279734">
    <property type="component" value="Unassembled WGS sequence"/>
</dbReference>
<keyword evidence="3" id="KW-1185">Reference proteome</keyword>
<gene>
    <name evidence="2" type="ORF">Nepgr_002718</name>
</gene>
<organism evidence="2 3">
    <name type="scientific">Nepenthes gracilis</name>
    <name type="common">Slender pitcher plant</name>
    <dbReference type="NCBI Taxonomy" id="150966"/>
    <lineage>
        <taxon>Eukaryota</taxon>
        <taxon>Viridiplantae</taxon>
        <taxon>Streptophyta</taxon>
        <taxon>Embryophyta</taxon>
        <taxon>Tracheophyta</taxon>
        <taxon>Spermatophyta</taxon>
        <taxon>Magnoliopsida</taxon>
        <taxon>eudicotyledons</taxon>
        <taxon>Gunneridae</taxon>
        <taxon>Pentapetalae</taxon>
        <taxon>Caryophyllales</taxon>
        <taxon>Nepenthaceae</taxon>
        <taxon>Nepenthes</taxon>
    </lineage>
</organism>
<feature type="compositionally biased region" description="Pro residues" evidence="1">
    <location>
        <begin position="29"/>
        <end position="41"/>
    </location>
</feature>
<sequence length="135" mass="14703">MARGMSHHPSISSFEVPRPLAPPQSVAPNPVPSVPRPPSSPPQEGFLELSSCNCDLIRLSQALSRAAQWSPPSGGRYACRPAITNNDNPQLFRFCEDNLVEMSPPRSWAETALGSQKAQKSSLSYHPPYHSTSHS</sequence>
<protein>
    <submittedName>
        <fullName evidence="2">Uncharacterized protein</fullName>
    </submittedName>
</protein>
<evidence type="ECO:0000313" key="2">
    <source>
        <dbReference type="EMBL" id="GMH00879.1"/>
    </source>
</evidence>
<accession>A0AAD3P9Y9</accession>
<evidence type="ECO:0000256" key="1">
    <source>
        <dbReference type="SAM" id="MobiDB-lite"/>
    </source>
</evidence>
<evidence type="ECO:0000313" key="3">
    <source>
        <dbReference type="Proteomes" id="UP001279734"/>
    </source>
</evidence>
<feature type="compositionally biased region" description="Low complexity" evidence="1">
    <location>
        <begin position="121"/>
        <end position="135"/>
    </location>
</feature>
<comment type="caution">
    <text evidence="2">The sequence shown here is derived from an EMBL/GenBank/DDBJ whole genome shotgun (WGS) entry which is preliminary data.</text>
</comment>
<dbReference type="AlphaFoldDB" id="A0AAD3P9Y9"/>
<feature type="region of interest" description="Disordered" evidence="1">
    <location>
        <begin position="1"/>
        <end position="46"/>
    </location>
</feature>
<reference evidence="2" key="1">
    <citation type="submission" date="2023-05" db="EMBL/GenBank/DDBJ databases">
        <title>Nepenthes gracilis genome sequencing.</title>
        <authorList>
            <person name="Fukushima K."/>
        </authorList>
    </citation>
    <scope>NUCLEOTIDE SEQUENCE</scope>
    <source>
        <strain evidence="2">SING2019-196</strain>
    </source>
</reference>
<feature type="region of interest" description="Disordered" evidence="1">
    <location>
        <begin position="110"/>
        <end position="135"/>
    </location>
</feature>
<proteinExistence type="predicted"/>
<dbReference type="EMBL" id="BSYO01000002">
    <property type="protein sequence ID" value="GMH00879.1"/>
    <property type="molecule type" value="Genomic_DNA"/>
</dbReference>
<name>A0AAD3P9Y9_NEPGR</name>